<evidence type="ECO:0000256" key="3">
    <source>
        <dbReference type="ARBA" id="ARBA00022970"/>
    </source>
</evidence>
<dbReference type="InterPro" id="IPR051010">
    <property type="entry name" value="BCAA_transport"/>
</dbReference>
<organism evidence="5 6">
    <name type="scientific">Teichococcus aerophilus</name>
    <dbReference type="NCBI Taxonomy" id="1224513"/>
    <lineage>
        <taxon>Bacteria</taxon>
        <taxon>Pseudomonadati</taxon>
        <taxon>Pseudomonadota</taxon>
        <taxon>Alphaproteobacteria</taxon>
        <taxon>Acetobacterales</taxon>
        <taxon>Roseomonadaceae</taxon>
        <taxon>Roseomonas</taxon>
    </lineage>
</organism>
<keyword evidence="3" id="KW-0029">Amino-acid transport</keyword>
<dbReference type="Gene3D" id="3.40.50.2300">
    <property type="match status" value="2"/>
</dbReference>
<keyword evidence="6" id="KW-1185">Reference proteome</keyword>
<evidence type="ECO:0000259" key="4">
    <source>
        <dbReference type="Pfam" id="PF13458"/>
    </source>
</evidence>
<dbReference type="Proteomes" id="UP000626026">
    <property type="component" value="Unassembled WGS sequence"/>
</dbReference>
<protein>
    <submittedName>
        <fullName evidence="5">ABC transporter substrate-binding protein</fullName>
    </submittedName>
</protein>
<accession>A0ABR7RJ88</accession>
<dbReference type="PANTHER" id="PTHR30483">
    <property type="entry name" value="LEUCINE-SPECIFIC-BINDING PROTEIN"/>
    <property type="match status" value="1"/>
</dbReference>
<dbReference type="PANTHER" id="PTHR30483:SF6">
    <property type="entry name" value="PERIPLASMIC BINDING PROTEIN OF ABC TRANSPORTER FOR NATURAL AMINO ACIDS"/>
    <property type="match status" value="1"/>
</dbReference>
<dbReference type="CDD" id="cd06327">
    <property type="entry name" value="PBP1_SBP-like"/>
    <property type="match status" value="1"/>
</dbReference>
<evidence type="ECO:0000313" key="5">
    <source>
        <dbReference type="EMBL" id="MBC9206612.1"/>
    </source>
</evidence>
<proteinExistence type="inferred from homology"/>
<comment type="similarity">
    <text evidence="1">Belongs to the leucine-binding protein family.</text>
</comment>
<dbReference type="PROSITE" id="PS51318">
    <property type="entry name" value="TAT"/>
    <property type="match status" value="1"/>
</dbReference>
<reference evidence="5 6" key="1">
    <citation type="journal article" date="2013" name="Int. J. Syst. Evol. Microbiol.">
        <title>Roseomonas aerophila sp. nov., isolated from air.</title>
        <authorList>
            <person name="Kim S.J."/>
            <person name="Weon H.Y."/>
            <person name="Ahn J.H."/>
            <person name="Hong S.B."/>
            <person name="Seok S.J."/>
            <person name="Whang K.S."/>
            <person name="Kwon S.W."/>
        </authorList>
    </citation>
    <scope>NUCLEOTIDE SEQUENCE [LARGE SCALE GENOMIC DNA]</scope>
    <source>
        <strain evidence="5 6">NBRC 108923</strain>
    </source>
</reference>
<comment type="caution">
    <text evidence="5">The sequence shown here is derived from an EMBL/GenBank/DDBJ whole genome shotgun (WGS) entry which is preliminary data.</text>
</comment>
<dbReference type="InterPro" id="IPR006311">
    <property type="entry name" value="TAT_signal"/>
</dbReference>
<keyword evidence="2" id="KW-0732">Signal</keyword>
<evidence type="ECO:0000256" key="1">
    <source>
        <dbReference type="ARBA" id="ARBA00010062"/>
    </source>
</evidence>
<keyword evidence="3" id="KW-0813">Transport</keyword>
<dbReference type="InterPro" id="IPR028081">
    <property type="entry name" value="Leu-bd"/>
</dbReference>
<evidence type="ECO:0000313" key="6">
    <source>
        <dbReference type="Proteomes" id="UP000626026"/>
    </source>
</evidence>
<dbReference type="EMBL" id="JACTVA010000008">
    <property type="protein sequence ID" value="MBC9206612.1"/>
    <property type="molecule type" value="Genomic_DNA"/>
</dbReference>
<evidence type="ECO:0000256" key="2">
    <source>
        <dbReference type="ARBA" id="ARBA00022729"/>
    </source>
</evidence>
<name>A0ABR7RJ88_9PROT</name>
<dbReference type="RefSeq" id="WP_187783782.1">
    <property type="nucleotide sequence ID" value="NZ_JACTVA010000008.1"/>
</dbReference>
<dbReference type="Pfam" id="PF13458">
    <property type="entry name" value="Peripla_BP_6"/>
    <property type="match status" value="1"/>
</dbReference>
<sequence length="412" mass="43963">MSQDRRTLLKTAAVASAVPVVGLPARARAQSTTLKIGVLNDQSGVYREISGPTSTACVRQAIVDSGIAAKGVNVEVVQADHQNKPDVGATIARQWIDRDGVDVIVDVPNSAVALAVNGIVREKNKAYFNSTGGTTELTGGQCSPNTIHWTYDTYMLAKSTGGAMVKTGGDSWFFITADYAFGHDLERNTTKFVQEAGGKVLGSVKHPLQSTDFSSYLLQAQQSRAKVIGLANAGTDTINSVKQAAEFGVTRRGTKIAVLLMFINDVHSLGLNAAQGLVCTESFYWDLNDRTRAFTKRVLPSLGGNYPAMSHAGCYASVLHYLKAVADMGAAAAKASGADAVARMKAMPTDDDCFGQGSIRADGRKLHPAFLFEVKTPAESKGPWDYYKLLQTTSAEDAWRPLSEGGCSLIRT</sequence>
<gene>
    <name evidence="5" type="ORF">IBL26_07160</name>
</gene>
<feature type="domain" description="Leucine-binding protein" evidence="4">
    <location>
        <begin position="33"/>
        <end position="375"/>
    </location>
</feature>
<dbReference type="InterPro" id="IPR028082">
    <property type="entry name" value="Peripla_BP_I"/>
</dbReference>
<dbReference type="SUPFAM" id="SSF53822">
    <property type="entry name" value="Periplasmic binding protein-like I"/>
    <property type="match status" value="1"/>
</dbReference>